<dbReference type="GO" id="GO:0003677">
    <property type="term" value="F:DNA binding"/>
    <property type="evidence" value="ECO:0007669"/>
    <property type="project" value="UniProtKB-KW"/>
</dbReference>
<dbReference type="NCBIfam" id="NF033788">
    <property type="entry name" value="HTH_metalloreg"/>
    <property type="match status" value="1"/>
</dbReference>
<evidence type="ECO:0000313" key="5">
    <source>
        <dbReference type="EMBL" id="CAB4924736.1"/>
    </source>
</evidence>
<dbReference type="InterPro" id="IPR051081">
    <property type="entry name" value="HTH_MetalResp_TranReg"/>
</dbReference>
<dbReference type="PRINTS" id="PR00778">
    <property type="entry name" value="HTHARSR"/>
</dbReference>
<dbReference type="EMBL" id="CAFBMR010000088">
    <property type="protein sequence ID" value="CAB4924736.1"/>
    <property type="molecule type" value="Genomic_DNA"/>
</dbReference>
<keyword evidence="3" id="KW-0804">Transcription</keyword>
<accession>A0A6J7I221</accession>
<dbReference type="InterPro" id="IPR001845">
    <property type="entry name" value="HTH_ArsR_DNA-bd_dom"/>
</dbReference>
<dbReference type="SMART" id="SM00418">
    <property type="entry name" value="HTH_ARSR"/>
    <property type="match status" value="1"/>
</dbReference>
<dbReference type="PANTHER" id="PTHR33154:SF18">
    <property type="entry name" value="ARSENICAL RESISTANCE OPERON REPRESSOR"/>
    <property type="match status" value="1"/>
</dbReference>
<name>A0A6J7I221_9ZZZZ</name>
<reference evidence="5" key="1">
    <citation type="submission" date="2020-05" db="EMBL/GenBank/DDBJ databases">
        <authorList>
            <person name="Chiriac C."/>
            <person name="Salcher M."/>
            <person name="Ghai R."/>
            <person name="Kavagutti S V."/>
        </authorList>
    </citation>
    <scope>NUCLEOTIDE SEQUENCE</scope>
</reference>
<dbReference type="SUPFAM" id="SSF46785">
    <property type="entry name" value="Winged helix' DNA-binding domain"/>
    <property type="match status" value="1"/>
</dbReference>
<dbReference type="GO" id="GO:0003700">
    <property type="term" value="F:DNA-binding transcription factor activity"/>
    <property type="evidence" value="ECO:0007669"/>
    <property type="project" value="InterPro"/>
</dbReference>
<dbReference type="PROSITE" id="PS00846">
    <property type="entry name" value="HTH_ARSR_1"/>
    <property type="match status" value="1"/>
</dbReference>
<keyword evidence="1" id="KW-0805">Transcription regulation</keyword>
<dbReference type="CDD" id="cd00090">
    <property type="entry name" value="HTH_ARSR"/>
    <property type="match status" value="1"/>
</dbReference>
<proteinExistence type="predicted"/>
<dbReference type="InterPro" id="IPR036388">
    <property type="entry name" value="WH-like_DNA-bd_sf"/>
</dbReference>
<dbReference type="PANTHER" id="PTHR33154">
    <property type="entry name" value="TRANSCRIPTIONAL REGULATOR, ARSR FAMILY"/>
    <property type="match status" value="1"/>
</dbReference>
<evidence type="ECO:0000256" key="1">
    <source>
        <dbReference type="ARBA" id="ARBA00023015"/>
    </source>
</evidence>
<gene>
    <name evidence="5" type="ORF">UFOPK3610_01612</name>
</gene>
<feature type="domain" description="HTH arsR-type" evidence="4">
    <location>
        <begin position="40"/>
        <end position="130"/>
    </location>
</feature>
<sequence>MAVYILELTFGEGVPVVTKTQERAVLTAPECCPAGLAEPMNRQSAESLAQILKAVADPARLQLLSLLRAADGGEACVCDLTEPLGLTQPTVSHHLKVLVEAGLVRRERRGTWAWYSLVPDRIAEIGALFC</sequence>
<dbReference type="Pfam" id="PF01022">
    <property type="entry name" value="HTH_5"/>
    <property type="match status" value="1"/>
</dbReference>
<dbReference type="InterPro" id="IPR036390">
    <property type="entry name" value="WH_DNA-bd_sf"/>
</dbReference>
<dbReference type="AlphaFoldDB" id="A0A6J7I221"/>
<evidence type="ECO:0000256" key="3">
    <source>
        <dbReference type="ARBA" id="ARBA00023163"/>
    </source>
</evidence>
<organism evidence="5">
    <name type="scientific">freshwater metagenome</name>
    <dbReference type="NCBI Taxonomy" id="449393"/>
    <lineage>
        <taxon>unclassified sequences</taxon>
        <taxon>metagenomes</taxon>
        <taxon>ecological metagenomes</taxon>
    </lineage>
</organism>
<dbReference type="Gene3D" id="1.10.10.10">
    <property type="entry name" value="Winged helix-like DNA-binding domain superfamily/Winged helix DNA-binding domain"/>
    <property type="match status" value="1"/>
</dbReference>
<evidence type="ECO:0000256" key="2">
    <source>
        <dbReference type="ARBA" id="ARBA00023125"/>
    </source>
</evidence>
<protein>
    <submittedName>
        <fullName evidence="5">Unannotated protein</fullName>
    </submittedName>
</protein>
<dbReference type="InterPro" id="IPR011991">
    <property type="entry name" value="ArsR-like_HTH"/>
</dbReference>
<evidence type="ECO:0000259" key="4">
    <source>
        <dbReference type="PROSITE" id="PS50987"/>
    </source>
</evidence>
<dbReference type="PROSITE" id="PS50987">
    <property type="entry name" value="HTH_ARSR_2"/>
    <property type="match status" value="1"/>
</dbReference>
<dbReference type="InterPro" id="IPR018334">
    <property type="entry name" value="ArsR_HTH"/>
</dbReference>
<keyword evidence="2" id="KW-0238">DNA-binding</keyword>